<organism evidence="1">
    <name type="scientific">marine sediment metagenome</name>
    <dbReference type="NCBI Taxonomy" id="412755"/>
    <lineage>
        <taxon>unclassified sequences</taxon>
        <taxon>metagenomes</taxon>
        <taxon>ecological metagenomes</taxon>
    </lineage>
</organism>
<dbReference type="EMBL" id="BART01024432">
    <property type="protein sequence ID" value="GAH04033.1"/>
    <property type="molecule type" value="Genomic_DNA"/>
</dbReference>
<gene>
    <name evidence="1" type="ORF">S01H4_44135</name>
</gene>
<accession>X1E5W5</accession>
<sequence>MAKKEDLLLGFEKAYEQAKAKEAELLHNAFVEVMQEQKASIQNTLYVLELIRFELLEAKYKEIMG</sequence>
<feature type="non-terminal residue" evidence="1">
    <location>
        <position position="65"/>
    </location>
</feature>
<evidence type="ECO:0000313" key="1">
    <source>
        <dbReference type="EMBL" id="GAH04033.1"/>
    </source>
</evidence>
<name>X1E5W5_9ZZZZ</name>
<protein>
    <submittedName>
        <fullName evidence="1">Uncharacterized protein</fullName>
    </submittedName>
</protein>
<comment type="caution">
    <text evidence="1">The sequence shown here is derived from an EMBL/GenBank/DDBJ whole genome shotgun (WGS) entry which is preliminary data.</text>
</comment>
<proteinExistence type="predicted"/>
<reference evidence="1" key="1">
    <citation type="journal article" date="2014" name="Front. Microbiol.">
        <title>High frequency of phylogenetically diverse reductive dehalogenase-homologous genes in deep subseafloor sedimentary metagenomes.</title>
        <authorList>
            <person name="Kawai M."/>
            <person name="Futagami T."/>
            <person name="Toyoda A."/>
            <person name="Takaki Y."/>
            <person name="Nishi S."/>
            <person name="Hori S."/>
            <person name="Arai W."/>
            <person name="Tsubouchi T."/>
            <person name="Morono Y."/>
            <person name="Uchiyama I."/>
            <person name="Ito T."/>
            <person name="Fujiyama A."/>
            <person name="Inagaki F."/>
            <person name="Takami H."/>
        </authorList>
    </citation>
    <scope>NUCLEOTIDE SEQUENCE</scope>
    <source>
        <strain evidence="1">Expedition CK06-06</strain>
    </source>
</reference>
<dbReference type="AlphaFoldDB" id="X1E5W5"/>